<dbReference type="AlphaFoldDB" id="A0A9D3ZJ45"/>
<gene>
    <name evidence="1" type="ORF">J1N35_040802</name>
</gene>
<name>A0A9D3ZJ45_9ROSI</name>
<feature type="non-terminal residue" evidence="1">
    <location>
        <position position="103"/>
    </location>
</feature>
<dbReference type="EMBL" id="JAIQCV010000012">
    <property type="protein sequence ID" value="KAH1039059.1"/>
    <property type="molecule type" value="Genomic_DNA"/>
</dbReference>
<organism evidence="1 2">
    <name type="scientific">Gossypium stocksii</name>
    <dbReference type="NCBI Taxonomy" id="47602"/>
    <lineage>
        <taxon>Eukaryota</taxon>
        <taxon>Viridiplantae</taxon>
        <taxon>Streptophyta</taxon>
        <taxon>Embryophyta</taxon>
        <taxon>Tracheophyta</taxon>
        <taxon>Spermatophyta</taxon>
        <taxon>Magnoliopsida</taxon>
        <taxon>eudicotyledons</taxon>
        <taxon>Gunneridae</taxon>
        <taxon>Pentapetalae</taxon>
        <taxon>rosids</taxon>
        <taxon>malvids</taxon>
        <taxon>Malvales</taxon>
        <taxon>Malvaceae</taxon>
        <taxon>Malvoideae</taxon>
        <taxon>Gossypium</taxon>
    </lineage>
</organism>
<reference evidence="1 2" key="1">
    <citation type="journal article" date="2021" name="Plant Biotechnol. J.">
        <title>Multi-omics assisted identification of the key and species-specific regulatory components of drought-tolerant mechanisms in Gossypium stocksii.</title>
        <authorList>
            <person name="Yu D."/>
            <person name="Ke L."/>
            <person name="Zhang D."/>
            <person name="Wu Y."/>
            <person name="Sun Y."/>
            <person name="Mei J."/>
            <person name="Sun J."/>
            <person name="Sun Y."/>
        </authorList>
    </citation>
    <scope>NUCLEOTIDE SEQUENCE [LARGE SCALE GENOMIC DNA]</scope>
    <source>
        <strain evidence="2">cv. E1</strain>
        <tissue evidence="1">Leaf</tissue>
    </source>
</reference>
<dbReference type="Proteomes" id="UP000828251">
    <property type="component" value="Unassembled WGS sequence"/>
</dbReference>
<accession>A0A9D3ZJ45</accession>
<comment type="caution">
    <text evidence="1">The sequence shown here is derived from an EMBL/GenBank/DDBJ whole genome shotgun (WGS) entry which is preliminary data.</text>
</comment>
<evidence type="ECO:0000313" key="2">
    <source>
        <dbReference type="Proteomes" id="UP000828251"/>
    </source>
</evidence>
<evidence type="ECO:0000313" key="1">
    <source>
        <dbReference type="EMBL" id="KAH1039059.1"/>
    </source>
</evidence>
<sequence length="103" mass="12014">MTTTYQEDNKVAVDQFDHLKLGRLLKVEELVTIRNIFHFCLENKSPNGCRPMDIAAKANPQVVHSTKIAWPYDATNDLATMLVWRKDEPPHFFYTICKLRVQH</sequence>
<proteinExistence type="predicted"/>
<protein>
    <submittedName>
        <fullName evidence="1">Uncharacterized protein</fullName>
    </submittedName>
</protein>
<keyword evidence="2" id="KW-1185">Reference proteome</keyword>